<dbReference type="AlphaFoldDB" id="C6BTX4"/>
<dbReference type="PANTHER" id="PTHR35936">
    <property type="entry name" value="MEMBRANE-BOUND LYTIC MUREIN TRANSGLYCOSYLASE F"/>
    <property type="match status" value="1"/>
</dbReference>
<gene>
    <name evidence="3" type="ordered locus">Desal_1842</name>
</gene>
<reference evidence="3 4" key="1">
    <citation type="submission" date="2009-06" db="EMBL/GenBank/DDBJ databases">
        <title>Complete sequence of Desulfovibrio salexigens DSM 2638.</title>
        <authorList>
            <consortium name="US DOE Joint Genome Institute"/>
            <person name="Lucas S."/>
            <person name="Copeland A."/>
            <person name="Lapidus A."/>
            <person name="Glavina del Rio T."/>
            <person name="Tice H."/>
            <person name="Bruce D."/>
            <person name="Goodwin L."/>
            <person name="Pitluck S."/>
            <person name="Munk A.C."/>
            <person name="Brettin T."/>
            <person name="Detter J.C."/>
            <person name="Han C."/>
            <person name="Tapia R."/>
            <person name="Larimer F."/>
            <person name="Land M."/>
            <person name="Hauser L."/>
            <person name="Kyrpides N."/>
            <person name="Anderson I."/>
            <person name="Wall J.D."/>
            <person name="Arkin A.P."/>
            <person name="Dehal P."/>
            <person name="Chivian D."/>
            <person name="Giles B."/>
            <person name="Hazen T.C."/>
        </authorList>
    </citation>
    <scope>NUCLEOTIDE SEQUENCE [LARGE SCALE GENOMIC DNA]</scope>
    <source>
        <strain evidence="4">ATCC 14822 / DSM 2638 / NCIMB 8403 / VKM B-1763</strain>
    </source>
</reference>
<dbReference type="PANTHER" id="PTHR35936:SF6">
    <property type="entry name" value="AMINO ACID ABC TRANSPORTER SUBSTRATE-BINDING PAAT FAMILY PROTEIN"/>
    <property type="match status" value="1"/>
</dbReference>
<dbReference type="KEGG" id="dsa:Desal_1842"/>
<name>C6BTX4_MARSD</name>
<dbReference type="STRING" id="526222.Desal_1842"/>
<organism evidence="3 4">
    <name type="scientific">Maridesulfovibrio salexigens (strain ATCC 14822 / DSM 2638 / NCIMB 8403 / VKM B-1763)</name>
    <name type="common">Desulfovibrio salexigens</name>
    <dbReference type="NCBI Taxonomy" id="526222"/>
    <lineage>
        <taxon>Bacteria</taxon>
        <taxon>Pseudomonadati</taxon>
        <taxon>Thermodesulfobacteriota</taxon>
        <taxon>Desulfovibrionia</taxon>
        <taxon>Desulfovibrionales</taxon>
        <taxon>Desulfovibrionaceae</taxon>
        <taxon>Maridesulfovibrio</taxon>
    </lineage>
</organism>
<dbReference type="InterPro" id="IPR001638">
    <property type="entry name" value="Solute-binding_3/MltF_N"/>
</dbReference>
<dbReference type="eggNOG" id="COG0834">
    <property type="taxonomic scope" value="Bacteria"/>
</dbReference>
<dbReference type="EMBL" id="CP001649">
    <property type="protein sequence ID" value="ACS79904.1"/>
    <property type="molecule type" value="Genomic_DNA"/>
</dbReference>
<evidence type="ECO:0000313" key="4">
    <source>
        <dbReference type="Proteomes" id="UP000002601"/>
    </source>
</evidence>
<protein>
    <submittedName>
        <fullName evidence="3">Extracellular solute-binding protein family 3</fullName>
    </submittedName>
</protein>
<dbReference type="Pfam" id="PF00497">
    <property type="entry name" value="SBP_bac_3"/>
    <property type="match status" value="1"/>
</dbReference>
<evidence type="ECO:0000313" key="3">
    <source>
        <dbReference type="EMBL" id="ACS79904.1"/>
    </source>
</evidence>
<dbReference type="Proteomes" id="UP000002601">
    <property type="component" value="Chromosome"/>
</dbReference>
<sequence>MRIYLNNIFIISILICVISITSTPQCYAENDPIIITYSDYWPLFRTEKDGTRSGIFYEIVSEAMNSINVEIKWESYPWARCQNYVRTGKADAIMTVRTDERSEYTLTHPTPFYHKHLQLFTYKNNPQEASIDQVKTPEDIERTGLSIITYVGNGWNKNNIQSLGIKTYEASRPDNVWPMLAYKRGDIVIEWPVSAWIEIKKKNLSQKIVQTNGTVDCIPFHLLISKKSKYVEILPEFEKAIQTMTRNGRIDSIIKKYMQMVRQDEQSGTN</sequence>
<evidence type="ECO:0000256" key="1">
    <source>
        <dbReference type="ARBA" id="ARBA00022729"/>
    </source>
</evidence>
<dbReference type="SUPFAM" id="SSF53850">
    <property type="entry name" value="Periplasmic binding protein-like II"/>
    <property type="match status" value="1"/>
</dbReference>
<keyword evidence="4" id="KW-1185">Reference proteome</keyword>
<evidence type="ECO:0000259" key="2">
    <source>
        <dbReference type="Pfam" id="PF00497"/>
    </source>
</evidence>
<accession>C6BTX4</accession>
<dbReference type="RefSeq" id="WP_015851720.1">
    <property type="nucleotide sequence ID" value="NC_012881.1"/>
</dbReference>
<proteinExistence type="predicted"/>
<feature type="domain" description="Solute-binding protein family 3/N-terminal" evidence="2">
    <location>
        <begin position="34"/>
        <end position="259"/>
    </location>
</feature>
<dbReference type="HOGENOM" id="CLU_064076_11_0_7"/>
<keyword evidence="1" id="KW-0732">Signal</keyword>
<dbReference type="Gene3D" id="3.40.190.10">
    <property type="entry name" value="Periplasmic binding protein-like II"/>
    <property type="match status" value="2"/>
</dbReference>